<dbReference type="EMBL" id="CP009552">
    <property type="protein sequence ID" value="AIY89617.1"/>
    <property type="molecule type" value="Genomic_DNA"/>
</dbReference>
<proteinExistence type="predicted"/>
<organism evidence="1 2">
    <name type="scientific">Geoglobus acetivorans</name>
    <dbReference type="NCBI Taxonomy" id="565033"/>
    <lineage>
        <taxon>Archaea</taxon>
        <taxon>Methanobacteriati</taxon>
        <taxon>Methanobacteriota</taxon>
        <taxon>Archaeoglobi</taxon>
        <taxon>Archaeoglobales</taxon>
        <taxon>Archaeoglobaceae</taxon>
        <taxon>Geoglobus</taxon>
    </lineage>
</organism>
<dbReference type="AlphaFoldDB" id="A0A0A7GFA1"/>
<sequence length="44" mass="4996">MNECPVCGNELEIATEEQNGTKRTSKKCHKCGFESVEYDIKESE</sequence>
<dbReference type="RefSeq" id="WP_318249274.1">
    <property type="nucleotide sequence ID" value="NZ_CP009552.1"/>
</dbReference>
<evidence type="ECO:0000313" key="2">
    <source>
        <dbReference type="Proteomes" id="UP000030624"/>
    </source>
</evidence>
<dbReference type="GeneID" id="85731467"/>
<name>A0A0A7GFA1_GEOAI</name>
<reference evidence="1 2" key="1">
    <citation type="journal article" date="2015" name="Appl. Environ. Microbiol.">
        <title>The Geoglobus acetivorans genome: Fe(III) reduction, acetate utilization, autotrophic growth, and degradation of aromatic compounds in a hyperthermophilic archaeon.</title>
        <authorList>
            <person name="Mardanov A.V."/>
            <person name="Slododkina G.B."/>
            <person name="Slobodkin A.I."/>
            <person name="Beletsky A.V."/>
            <person name="Gavrilov S.N."/>
            <person name="Kublanov I.V."/>
            <person name="Bonch-Osmolovskaya E.A."/>
            <person name="Skryabin K.G."/>
            <person name="Ravin N.V."/>
        </authorList>
    </citation>
    <scope>NUCLEOTIDE SEQUENCE [LARGE SCALE GENOMIC DNA]</scope>
    <source>
        <strain evidence="1 2">SBH6</strain>
    </source>
</reference>
<dbReference type="Proteomes" id="UP000030624">
    <property type="component" value="Chromosome"/>
</dbReference>
<dbReference type="KEGG" id="gac:GACE_0565"/>
<accession>A0A0A7GFA1</accession>
<dbReference type="HOGENOM" id="CLU_3263644_0_0_2"/>
<evidence type="ECO:0000313" key="1">
    <source>
        <dbReference type="EMBL" id="AIY89617.1"/>
    </source>
</evidence>
<protein>
    <submittedName>
        <fullName evidence="1">Uncharacterized protein</fullName>
    </submittedName>
</protein>
<gene>
    <name evidence="1" type="ORF">GACE_0565</name>
</gene>